<dbReference type="GeneID" id="66060808"/>
<gene>
    <name evidence="1" type="ORF">UV8b_00030</name>
</gene>
<protein>
    <submittedName>
        <fullName evidence="1">Uncharacterized protein</fullName>
    </submittedName>
</protein>
<dbReference type="KEGG" id="uvi:66060808"/>
<evidence type="ECO:0000313" key="2">
    <source>
        <dbReference type="Proteomes" id="UP000027002"/>
    </source>
</evidence>
<dbReference type="AlphaFoldDB" id="A0A8E5HI33"/>
<dbReference type="Proteomes" id="UP000027002">
    <property type="component" value="Chromosome 1"/>
</dbReference>
<organism evidence="1 2">
    <name type="scientific">Ustilaginoidea virens</name>
    <name type="common">Rice false smut fungus</name>
    <name type="synonym">Villosiclava virens</name>
    <dbReference type="NCBI Taxonomy" id="1159556"/>
    <lineage>
        <taxon>Eukaryota</taxon>
        <taxon>Fungi</taxon>
        <taxon>Dikarya</taxon>
        <taxon>Ascomycota</taxon>
        <taxon>Pezizomycotina</taxon>
        <taxon>Sordariomycetes</taxon>
        <taxon>Hypocreomycetidae</taxon>
        <taxon>Hypocreales</taxon>
        <taxon>Clavicipitaceae</taxon>
        <taxon>Ustilaginoidea</taxon>
    </lineage>
</organism>
<dbReference type="EMBL" id="CP072753">
    <property type="protein sequence ID" value="QUC15789.1"/>
    <property type="molecule type" value="Genomic_DNA"/>
</dbReference>
<evidence type="ECO:0000313" key="1">
    <source>
        <dbReference type="EMBL" id="QUC15789.1"/>
    </source>
</evidence>
<sequence>MLASLVRNPNNFRCHQAILWKTDGATVEPRWDGYTKLVVSCAEAALATFMQVVETVREIPFLMRLLLPAATRRKDLDQGK</sequence>
<dbReference type="RefSeq" id="XP_042993462.1">
    <property type="nucleotide sequence ID" value="XM_043137528.1"/>
</dbReference>
<proteinExistence type="predicted"/>
<keyword evidence="2" id="KW-1185">Reference proteome</keyword>
<name>A0A8E5HI33_USTVR</name>
<reference evidence="1" key="1">
    <citation type="submission" date="2020-03" db="EMBL/GenBank/DDBJ databases">
        <title>A mixture of massive structural variations and highly conserved coding sequences in Ustilaginoidea virens genome.</title>
        <authorList>
            <person name="Zhang K."/>
            <person name="Zhao Z."/>
            <person name="Zhang Z."/>
            <person name="Li Y."/>
            <person name="Hsiang T."/>
            <person name="Sun W."/>
        </authorList>
    </citation>
    <scope>NUCLEOTIDE SEQUENCE</scope>
    <source>
        <strain evidence="1">UV-8b</strain>
    </source>
</reference>
<accession>A0A8E5HI33</accession>